<dbReference type="RefSeq" id="WP_064024819.1">
    <property type="nucleotide sequence ID" value="NZ_LUUL01000045.1"/>
</dbReference>
<reference evidence="1 2" key="1">
    <citation type="submission" date="2016-03" db="EMBL/GenBank/DDBJ databases">
        <authorList>
            <person name="Heylen K."/>
            <person name="De Vos P."/>
            <person name="Vekeman B."/>
        </authorList>
    </citation>
    <scope>NUCLEOTIDE SEQUENCE [LARGE SCALE GENOMIC DNA]</scope>
    <source>
        <strain evidence="1 2">R-49807</strain>
    </source>
</reference>
<gene>
    <name evidence="1" type="ORF">A1356_04345</name>
</gene>
<dbReference type="EMBL" id="LUUL01000045">
    <property type="protein sequence ID" value="OAI29336.1"/>
    <property type="molecule type" value="Genomic_DNA"/>
</dbReference>
<evidence type="ECO:0000313" key="2">
    <source>
        <dbReference type="Proteomes" id="UP000077734"/>
    </source>
</evidence>
<sequence length="1042" mass="118458">MADFNSPAEQNARMQARAGYFRWLNKHYGNAELAEITDEPEPISLRQIFVPMRVSRKNRSETNMAPPEKVVELETPDRLRGEDAFDLVAESSFVCLSGLPGSGKTTLTKALVGELCGSHPSRLRTTLQGQRGIAPIPIVLRDIAGIDGIHSLEELMEAWWRNLQRQAAQSDSLDIARLRASFSAEGDAFPLLLLFDGLDETGGPDLRQALLDMAIAAHNHGGHRVVVTGRPSGFEGLDIPYLVSKEADNIGKTPWAKTRRETVGINLTKDCLYHLLPLAWPQIENFIDSWYRLRPEWAIKRAEGSAHFLEALKDPQRNYLLTLARRPIFLTLMALVHCTRNEMPHGRADLYEAIVDLYLNRQDRQRQRQRENRRNTQGHQLKDWPVQEKRRVLARIAYQSQVMGSANAEAGTHPDRRRIVWQRADLESFVAAYLLGRASLGGIPAEDAGQLLDYYLNPAGLLISPRDGEICFAHLSFQEYLCAEDIQRRLAGTRFTDVFREDLVQRLGQPGWDEVGMLLLTMQKSRTDQGHLELLGLLPPDQVGAAGLLVRAVCSKELGLTPEQQRAWLPALLIICLCNPNWVIGLLLSSCETLTDTGLNQVKQLLTECSNPERQWQSLESKLLDIPYLNWSDQITKKFQQTWLEPDWDTCRNPLAARLYSILCLLLLTRWGLKENFENPFADSALEDALLSAIDSESLIWQRRDNGINIAFPYPTNTCTTLDTVMPKQGNLWQHLCSLIPTDAWLLQGETEFTQLSVQSTINPTDNLPIRSRLSLGLYQVLLVSECSPLPKLKAERSELFSQFRSESTAAWILIRWLRRLEHSHSRHSHFRSMLRSRIAGGSQPTFFSRLPEQLITHSVMPSHLRILLQRCDEKLKVTDVPEDIEITFISAFELFSHRYAAHDWFTEQAENPDLVRRRGLIPGEPLPRSLGLFDERGIPLERQDRQSWLALQAWLNDDDAVLAFFFPEGLTAGDDRLLRSDLAILKQQPWSPHAFLSAALAEWPEQQRYRDFGLETAQQEMLMACEQFLAQTESGPDRDEP</sequence>
<protein>
    <recommendedName>
        <fullName evidence="3">NACHT domain-containing protein</fullName>
    </recommendedName>
</protein>
<dbReference type="Gene3D" id="3.40.50.300">
    <property type="entry name" value="P-loop containing nucleotide triphosphate hydrolases"/>
    <property type="match status" value="1"/>
</dbReference>
<dbReference type="AlphaFoldDB" id="A0AA91I6Y0"/>
<dbReference type="Proteomes" id="UP000077734">
    <property type="component" value="Unassembled WGS sequence"/>
</dbReference>
<dbReference type="InterPro" id="IPR027417">
    <property type="entry name" value="P-loop_NTPase"/>
</dbReference>
<evidence type="ECO:0008006" key="3">
    <source>
        <dbReference type="Google" id="ProtNLM"/>
    </source>
</evidence>
<proteinExistence type="predicted"/>
<accession>A0AA91I6Y0</accession>
<keyword evidence="2" id="KW-1185">Reference proteome</keyword>
<name>A0AA91I6Y0_9GAMM</name>
<organism evidence="1 2">
    <name type="scientific">Methylomonas koyamae</name>
    <dbReference type="NCBI Taxonomy" id="702114"/>
    <lineage>
        <taxon>Bacteria</taxon>
        <taxon>Pseudomonadati</taxon>
        <taxon>Pseudomonadota</taxon>
        <taxon>Gammaproteobacteria</taxon>
        <taxon>Methylococcales</taxon>
        <taxon>Methylococcaceae</taxon>
        <taxon>Methylomonas</taxon>
    </lineage>
</organism>
<dbReference type="SUPFAM" id="SSF52540">
    <property type="entry name" value="P-loop containing nucleoside triphosphate hydrolases"/>
    <property type="match status" value="1"/>
</dbReference>
<comment type="caution">
    <text evidence="1">The sequence shown here is derived from an EMBL/GenBank/DDBJ whole genome shotgun (WGS) entry which is preliminary data.</text>
</comment>
<evidence type="ECO:0000313" key="1">
    <source>
        <dbReference type="EMBL" id="OAI29336.1"/>
    </source>
</evidence>